<comment type="caution">
    <text evidence="13">The sequence shown here is derived from an EMBL/GenBank/DDBJ whole genome shotgun (WGS) entry which is preliminary data.</text>
</comment>
<dbReference type="SUPFAM" id="SSF56529">
    <property type="entry name" value="FAH"/>
    <property type="match status" value="1"/>
</dbReference>
<dbReference type="PANTHER" id="PTHR43069:SF2">
    <property type="entry name" value="FUMARYLACETOACETASE"/>
    <property type="match status" value="1"/>
</dbReference>
<keyword evidence="4 10" id="KW-0479">Metal-binding</keyword>
<dbReference type="InterPro" id="IPR015377">
    <property type="entry name" value="Fumarylacetoacetase_N"/>
</dbReference>
<evidence type="ECO:0000313" key="14">
    <source>
        <dbReference type="Proteomes" id="UP001165060"/>
    </source>
</evidence>
<evidence type="ECO:0000259" key="12">
    <source>
        <dbReference type="Pfam" id="PF09298"/>
    </source>
</evidence>
<evidence type="ECO:0000256" key="9">
    <source>
        <dbReference type="ARBA" id="ARBA00023232"/>
    </source>
</evidence>
<name>A0ABQ6M4K9_9STRA</name>
<accession>A0ABQ6M4K9</accession>
<gene>
    <name evidence="13" type="ORF">TeGR_g4222</name>
</gene>
<dbReference type="InterPro" id="IPR011234">
    <property type="entry name" value="Fumarylacetoacetase-like_C"/>
</dbReference>
<dbReference type="PANTHER" id="PTHR43069">
    <property type="entry name" value="FUMARYLACETOACETASE"/>
    <property type="match status" value="1"/>
</dbReference>
<keyword evidence="9 10" id="KW-0585">Phenylalanine catabolism</keyword>
<evidence type="ECO:0000256" key="7">
    <source>
        <dbReference type="ARBA" id="ARBA00022842"/>
    </source>
</evidence>
<dbReference type="InterPro" id="IPR036462">
    <property type="entry name" value="Fumarylacetoacetase_N_sf"/>
</dbReference>
<evidence type="ECO:0000256" key="2">
    <source>
        <dbReference type="ARBA" id="ARBA00010211"/>
    </source>
</evidence>
<proteinExistence type="inferred from homology"/>
<dbReference type="InterPro" id="IPR036663">
    <property type="entry name" value="Fumarylacetoacetase_C_sf"/>
</dbReference>
<dbReference type="SUPFAM" id="SSF63433">
    <property type="entry name" value="Fumarylacetoacetate hydrolase, FAH, N-terminal domain"/>
    <property type="match status" value="1"/>
</dbReference>
<evidence type="ECO:0000313" key="13">
    <source>
        <dbReference type="EMBL" id="GMI19300.1"/>
    </source>
</evidence>
<dbReference type="InterPro" id="IPR005959">
    <property type="entry name" value="Fumarylacetoacetase"/>
</dbReference>
<dbReference type="Proteomes" id="UP001165060">
    <property type="component" value="Unassembled WGS sequence"/>
</dbReference>
<comment type="similarity">
    <text evidence="2 10">Belongs to the FAH family.</text>
</comment>
<dbReference type="Gene3D" id="3.90.850.10">
    <property type="entry name" value="Fumarylacetoacetase-like, C-terminal domain"/>
    <property type="match status" value="1"/>
</dbReference>
<keyword evidence="5 10" id="KW-0378">Hydrolase</keyword>
<evidence type="ECO:0000256" key="6">
    <source>
        <dbReference type="ARBA" id="ARBA00022837"/>
    </source>
</evidence>
<comment type="catalytic activity">
    <reaction evidence="10">
        <text>4-fumarylacetoacetate + H2O = acetoacetate + fumarate + H(+)</text>
        <dbReference type="Rhea" id="RHEA:10244"/>
        <dbReference type="ChEBI" id="CHEBI:13705"/>
        <dbReference type="ChEBI" id="CHEBI:15377"/>
        <dbReference type="ChEBI" id="CHEBI:15378"/>
        <dbReference type="ChEBI" id="CHEBI:18034"/>
        <dbReference type="ChEBI" id="CHEBI:29806"/>
        <dbReference type="EC" id="3.7.1.2"/>
    </reaction>
</comment>
<feature type="domain" description="Fumarylacetoacetase N-terminal" evidence="12">
    <location>
        <begin position="18"/>
        <end position="114"/>
    </location>
</feature>
<dbReference type="EMBL" id="BRYB01003707">
    <property type="protein sequence ID" value="GMI19300.1"/>
    <property type="molecule type" value="Genomic_DNA"/>
</dbReference>
<keyword evidence="6 10" id="KW-0106">Calcium</keyword>
<dbReference type="Pfam" id="PF09298">
    <property type="entry name" value="FAA_hydrolase_N"/>
    <property type="match status" value="1"/>
</dbReference>
<evidence type="ECO:0000256" key="10">
    <source>
        <dbReference type="RuleBase" id="RU366008"/>
    </source>
</evidence>
<dbReference type="Gene3D" id="2.30.30.230">
    <property type="entry name" value="Fumarylacetoacetase, N-terminal domain"/>
    <property type="match status" value="1"/>
</dbReference>
<sequence>MSCPFVPSCSDDHQFSLQNLPYGIFSVGAGAPRVGIAVGDSILDLSSCASLLTSAVPGLQESDLSSPTLNAVMSHTSAVWKGLRKALSGLLSGSTPGLSAANFVEQSAATMHLPAQIGDYTDFYSSREHATNVGIMFRGVDNALQPNWLHLPVGYHGRASSVFLDGTDVVRPTAQLQKDKDDPKQGSTYGPCRLLDFELEMAFFVGGPENAPGTQISMEEAEDRIFGLVLLNDWSARDIQKWEYVPLGPFGAKNWASTISPWVVTLDALEPFRAPTSAGKQENPEPLPYLKDPNYGSYDIDLSVLIKGEDTEKAEVVSKSNFKNLYWNVKQQLVHHSVTGCNMRAGDLLGSGTISGADQTAFGSMLELCWKGTREVPLGESGAVRKFLKDGDYVEMRGDCKKEGFGRVGFGKVGGNVLPAGAKLVKGEGNGVWVKGE</sequence>
<protein>
    <recommendedName>
        <fullName evidence="3 10">Fumarylacetoacetase</fullName>
        <ecNumber evidence="3 10">3.7.1.2</ecNumber>
    </recommendedName>
    <alternativeName>
        <fullName evidence="10">Fumarylacetoacetate hydrolase</fullName>
    </alternativeName>
</protein>
<keyword evidence="14" id="KW-1185">Reference proteome</keyword>
<dbReference type="Pfam" id="PF01557">
    <property type="entry name" value="FAA_hydrolase"/>
    <property type="match status" value="1"/>
</dbReference>
<feature type="domain" description="Fumarylacetoacetase-like C-terminal" evidence="11">
    <location>
        <begin position="121"/>
        <end position="407"/>
    </location>
</feature>
<keyword evidence="7 10" id="KW-0460">Magnesium</keyword>
<dbReference type="EC" id="3.7.1.2" evidence="3 10"/>
<evidence type="ECO:0000256" key="4">
    <source>
        <dbReference type="ARBA" id="ARBA00022723"/>
    </source>
</evidence>
<comment type="pathway">
    <text evidence="1 10">Amino-acid degradation; L-phenylalanine degradation; acetoacetate and fumarate from L-phenylalanine: step 6/6.</text>
</comment>
<organism evidence="13 14">
    <name type="scientific">Tetraparma gracilis</name>
    <dbReference type="NCBI Taxonomy" id="2962635"/>
    <lineage>
        <taxon>Eukaryota</taxon>
        <taxon>Sar</taxon>
        <taxon>Stramenopiles</taxon>
        <taxon>Ochrophyta</taxon>
        <taxon>Bolidophyceae</taxon>
        <taxon>Parmales</taxon>
        <taxon>Triparmaceae</taxon>
        <taxon>Tetraparma</taxon>
    </lineage>
</organism>
<reference evidence="13 14" key="1">
    <citation type="journal article" date="2023" name="Commun. Biol.">
        <title>Genome analysis of Parmales, the sister group of diatoms, reveals the evolutionary specialization of diatoms from phago-mixotrophs to photoautotrophs.</title>
        <authorList>
            <person name="Ban H."/>
            <person name="Sato S."/>
            <person name="Yoshikawa S."/>
            <person name="Yamada K."/>
            <person name="Nakamura Y."/>
            <person name="Ichinomiya M."/>
            <person name="Sato N."/>
            <person name="Blanc-Mathieu R."/>
            <person name="Endo H."/>
            <person name="Kuwata A."/>
            <person name="Ogata H."/>
        </authorList>
    </citation>
    <scope>NUCLEOTIDE SEQUENCE [LARGE SCALE GENOMIC DNA]</scope>
</reference>
<comment type="cofactor">
    <cofactor evidence="10">
        <name>Mg(2+)</name>
        <dbReference type="ChEBI" id="CHEBI:18420"/>
    </cofactor>
    <cofactor evidence="10">
        <name>Ca(2+)</name>
        <dbReference type="ChEBI" id="CHEBI:29108"/>
    </cofactor>
</comment>
<evidence type="ECO:0000256" key="8">
    <source>
        <dbReference type="ARBA" id="ARBA00022878"/>
    </source>
</evidence>
<evidence type="ECO:0000256" key="1">
    <source>
        <dbReference type="ARBA" id="ARBA00004782"/>
    </source>
</evidence>
<evidence type="ECO:0000256" key="3">
    <source>
        <dbReference type="ARBA" id="ARBA00012094"/>
    </source>
</evidence>
<evidence type="ECO:0000259" key="11">
    <source>
        <dbReference type="Pfam" id="PF01557"/>
    </source>
</evidence>
<dbReference type="NCBIfam" id="TIGR01266">
    <property type="entry name" value="fum_ac_acetase"/>
    <property type="match status" value="1"/>
</dbReference>
<keyword evidence="8 10" id="KW-0828">Tyrosine catabolism</keyword>
<evidence type="ECO:0000256" key="5">
    <source>
        <dbReference type="ARBA" id="ARBA00022801"/>
    </source>
</evidence>